<name>A0ABQ7H0U2_DUNSA</name>
<feature type="coiled-coil region" evidence="2">
    <location>
        <begin position="31"/>
        <end position="88"/>
    </location>
</feature>
<dbReference type="EMBL" id="MU069512">
    <property type="protein sequence ID" value="KAF5840465.1"/>
    <property type="molecule type" value="Genomic_DNA"/>
</dbReference>
<organism evidence="4 5">
    <name type="scientific">Dunaliella salina</name>
    <name type="common">Green alga</name>
    <name type="synonym">Protococcus salinus</name>
    <dbReference type="NCBI Taxonomy" id="3046"/>
    <lineage>
        <taxon>Eukaryota</taxon>
        <taxon>Viridiplantae</taxon>
        <taxon>Chlorophyta</taxon>
        <taxon>core chlorophytes</taxon>
        <taxon>Chlorophyceae</taxon>
        <taxon>CS clade</taxon>
        <taxon>Chlamydomonadales</taxon>
        <taxon>Dunaliellaceae</taxon>
        <taxon>Dunaliella</taxon>
    </lineage>
</organism>
<evidence type="ECO:0000259" key="3">
    <source>
        <dbReference type="Pfam" id="PF25398"/>
    </source>
</evidence>
<feature type="coiled-coil region" evidence="2">
    <location>
        <begin position="116"/>
        <end position="167"/>
    </location>
</feature>
<dbReference type="PANTHER" id="PTHR14043:SF2">
    <property type="entry name" value="HOMEOBOX PROTEIN CUT"/>
    <property type="match status" value="1"/>
</dbReference>
<keyword evidence="5" id="KW-1185">Reference proteome</keyword>
<dbReference type="InterPro" id="IPR057476">
    <property type="entry name" value="Cux_N"/>
</dbReference>
<feature type="non-terminal residue" evidence="4">
    <location>
        <position position="388"/>
    </location>
</feature>
<feature type="domain" description="Cux N-terminal" evidence="3">
    <location>
        <begin position="6"/>
        <end position="111"/>
    </location>
</feature>
<sequence>MAPQPQTCAQFWQDLRLPDLQQQLDVAGLAIAEQQEAATKNRRQLADATREFKRTAPEATHKGVGPLLRSYQEEIDRLTRRAKHGENAFLELYQKLYEAPDPAPALAMGFETASRVAELELENRKLSTSLHEYQTESTVLKNQDGTIRKLEEKVRMLEATLDERGLEVAEIREQALADADAARAAQAHERELQLTQMLMEARGSLAAMQKLHHASQNQLFAMQSQSEEEKVGRQHELELATAELERAQERLMALEREKEQMMSAAERQKAGPTDSKQQGAERAAMNIEESMRQELHTQREIGARLRAEISGLRQELEESGSMWATRVEGLKATIHATEQHARAMEEQLAMRPTNQQVEELRQQVRMLHAVSCNSVGEEEDGDGDTRTP</sequence>
<evidence type="ECO:0000256" key="1">
    <source>
        <dbReference type="ARBA" id="ARBA00023054"/>
    </source>
</evidence>
<dbReference type="Proteomes" id="UP000815325">
    <property type="component" value="Unassembled WGS sequence"/>
</dbReference>
<evidence type="ECO:0000313" key="5">
    <source>
        <dbReference type="Proteomes" id="UP000815325"/>
    </source>
</evidence>
<dbReference type="PANTHER" id="PTHR14043">
    <property type="entry name" value="CCAAT DISPLACEMENT PROTEIN-RELATED"/>
    <property type="match status" value="1"/>
</dbReference>
<comment type="caution">
    <text evidence="4">The sequence shown here is derived from an EMBL/GenBank/DDBJ whole genome shotgun (WGS) entry which is preliminary data.</text>
</comment>
<gene>
    <name evidence="4" type="ORF">DUNSADRAFT_16556</name>
</gene>
<proteinExistence type="predicted"/>
<evidence type="ECO:0000313" key="4">
    <source>
        <dbReference type="EMBL" id="KAF5840465.1"/>
    </source>
</evidence>
<accession>A0ABQ7H0U2</accession>
<keyword evidence="1 2" id="KW-0175">Coiled coil</keyword>
<evidence type="ECO:0000256" key="2">
    <source>
        <dbReference type="SAM" id="Coils"/>
    </source>
</evidence>
<feature type="coiled-coil region" evidence="2">
    <location>
        <begin position="230"/>
        <end position="271"/>
    </location>
</feature>
<protein>
    <recommendedName>
        <fullName evidence="3">Cux N-terminal domain-containing protein</fullName>
    </recommendedName>
</protein>
<dbReference type="Pfam" id="PF25398">
    <property type="entry name" value="CUX1_N"/>
    <property type="match status" value="1"/>
</dbReference>
<reference evidence="4" key="1">
    <citation type="submission" date="2017-08" db="EMBL/GenBank/DDBJ databases">
        <authorList>
            <person name="Polle J.E."/>
            <person name="Barry K."/>
            <person name="Cushman J."/>
            <person name="Schmutz J."/>
            <person name="Tran D."/>
            <person name="Hathwaick L.T."/>
            <person name="Yim W.C."/>
            <person name="Jenkins J."/>
            <person name="Mckie-Krisberg Z.M."/>
            <person name="Prochnik S."/>
            <person name="Lindquist E."/>
            <person name="Dockter R.B."/>
            <person name="Adam C."/>
            <person name="Molina H."/>
            <person name="Bunkerborg J."/>
            <person name="Jin E."/>
            <person name="Buchheim M."/>
            <person name="Magnuson J."/>
        </authorList>
    </citation>
    <scope>NUCLEOTIDE SEQUENCE</scope>
    <source>
        <strain evidence="4">CCAP 19/18</strain>
    </source>
</reference>